<evidence type="ECO:0000313" key="10">
    <source>
        <dbReference type="EMBL" id="CCE80251.1"/>
    </source>
</evidence>
<feature type="transmembrane region" description="Helical" evidence="9">
    <location>
        <begin position="512"/>
        <end position="534"/>
    </location>
</feature>
<dbReference type="PANTHER" id="PTHR10766">
    <property type="entry name" value="TRANSMEMBRANE 9 SUPERFAMILY PROTEIN"/>
    <property type="match status" value="1"/>
</dbReference>
<dbReference type="EMBL" id="FO082053">
    <property type="protein sequence ID" value="CCE80251.1"/>
    <property type="molecule type" value="Genomic_DNA"/>
</dbReference>
<reference evidence="12" key="2">
    <citation type="journal article" date="2012" name="G3 (Bethesda)">
        <title>Pichia sorbitophila, an interspecies yeast hybrid reveals early steps of genome resolution following polyploidization.</title>
        <authorList>
            <person name="Leh Louis V."/>
            <person name="Despons L."/>
            <person name="Friedrich A."/>
            <person name="Martin T."/>
            <person name="Durrens P."/>
            <person name="Casaregola S."/>
            <person name="Neuveglise C."/>
            <person name="Fairhead C."/>
            <person name="Marck C."/>
            <person name="Cruz J.A."/>
            <person name="Straub M.L."/>
            <person name="Kugler V."/>
            <person name="Sacerdot C."/>
            <person name="Uzunov Z."/>
            <person name="Thierry A."/>
            <person name="Weiss S."/>
            <person name="Bleykasten C."/>
            <person name="De Montigny J."/>
            <person name="Jacques N."/>
            <person name="Jung P."/>
            <person name="Lemaire M."/>
            <person name="Mallet S."/>
            <person name="Morel G."/>
            <person name="Richard G.F."/>
            <person name="Sarkar A."/>
            <person name="Savel G."/>
            <person name="Schacherer J."/>
            <person name="Seret M.L."/>
            <person name="Talla E."/>
            <person name="Samson G."/>
            <person name="Jubin C."/>
            <person name="Poulain J."/>
            <person name="Vacherie B."/>
            <person name="Barbe V."/>
            <person name="Pelletier E."/>
            <person name="Sherman D.J."/>
            <person name="Westhof E."/>
            <person name="Weissenbach J."/>
            <person name="Baret P.V."/>
            <person name="Wincker P."/>
            <person name="Gaillardin C."/>
            <person name="Dujon B."/>
            <person name="Souciet J.L."/>
        </authorList>
    </citation>
    <scope>NUCLEOTIDE SEQUENCE [LARGE SCALE GENOMIC DNA]</scope>
    <source>
        <strain evidence="12">ATCC MYA-4447 / BCRC 22081 / CBS 7064 / NBRC 10061 / NRRL Y-12695</strain>
    </source>
</reference>
<dbReference type="GO" id="GO:0005794">
    <property type="term" value="C:Golgi apparatus"/>
    <property type="evidence" value="ECO:0007669"/>
    <property type="project" value="UniProtKB-SubCell"/>
</dbReference>
<accession>G8YIV6</accession>
<dbReference type="Pfam" id="PF02990">
    <property type="entry name" value="EMP70"/>
    <property type="match status" value="1"/>
</dbReference>
<dbReference type="Proteomes" id="UP000005222">
    <property type="component" value="Chromosome H"/>
</dbReference>
<keyword evidence="5 9" id="KW-0732">Signal</keyword>
<dbReference type="EMBL" id="FO082052">
    <property type="protein sequence ID" value="CCE81016.1"/>
    <property type="molecule type" value="Genomic_DNA"/>
</dbReference>
<keyword evidence="7" id="KW-0333">Golgi apparatus</keyword>
<feature type="transmembrane region" description="Helical" evidence="9">
    <location>
        <begin position="585"/>
        <end position="606"/>
    </location>
</feature>
<gene>
    <name evidence="10" type="primary">Piso0_003354</name>
    <name evidence="10" type="ORF">GNLVRS01_PISO0G10478g</name>
    <name evidence="11" type="ORF">GNLVRS01_PISO0H10479g</name>
</gene>
<dbReference type="InParanoid" id="G8YIV6"/>
<keyword evidence="6 9" id="KW-1133">Transmembrane helix</keyword>
<evidence type="ECO:0000256" key="7">
    <source>
        <dbReference type="ARBA" id="ARBA00023034"/>
    </source>
</evidence>
<feature type="transmembrane region" description="Helical" evidence="9">
    <location>
        <begin position="618"/>
        <end position="647"/>
    </location>
</feature>
<evidence type="ECO:0000256" key="4">
    <source>
        <dbReference type="ARBA" id="ARBA00022692"/>
    </source>
</evidence>
<keyword evidence="12" id="KW-1185">Reference proteome</keyword>
<reference evidence="10" key="1">
    <citation type="submission" date="2011-10" db="EMBL/GenBank/DDBJ databases">
        <authorList>
            <person name="Genoscope - CEA"/>
        </authorList>
    </citation>
    <scope>NUCLEOTIDE SEQUENCE</scope>
</reference>
<feature type="transmembrane region" description="Helical" evidence="9">
    <location>
        <begin position="414"/>
        <end position="439"/>
    </location>
</feature>
<feature type="transmembrane region" description="Helical" evidence="9">
    <location>
        <begin position="451"/>
        <end position="472"/>
    </location>
</feature>
<evidence type="ECO:0000256" key="6">
    <source>
        <dbReference type="ARBA" id="ARBA00022989"/>
    </source>
</evidence>
<dbReference type="AlphaFoldDB" id="G8YIV6"/>
<evidence type="ECO:0000256" key="8">
    <source>
        <dbReference type="ARBA" id="ARBA00023136"/>
    </source>
</evidence>
<feature type="signal peptide" evidence="9">
    <location>
        <begin position="1"/>
        <end position="20"/>
    </location>
</feature>
<dbReference type="Proteomes" id="UP000005222">
    <property type="component" value="Chromosome G"/>
</dbReference>
<dbReference type="HOGENOM" id="CLU_010714_4_0_1"/>
<dbReference type="InterPro" id="IPR004240">
    <property type="entry name" value="EMP70"/>
</dbReference>
<feature type="transmembrane region" description="Helical" evidence="9">
    <location>
        <begin position="546"/>
        <end position="573"/>
    </location>
</feature>
<evidence type="ECO:0000256" key="9">
    <source>
        <dbReference type="RuleBase" id="RU363079"/>
    </source>
</evidence>
<proteinExistence type="inferred from homology"/>
<protein>
    <recommendedName>
        <fullName evidence="9">Transmembrane 9 superfamily member</fullName>
    </recommendedName>
</protein>
<dbReference type="PANTHER" id="PTHR10766:SF55">
    <property type="entry name" value="TRANSMEMBRANE 9 SUPERFAMILY MEMBER 4"/>
    <property type="match status" value="1"/>
</dbReference>
<evidence type="ECO:0000256" key="5">
    <source>
        <dbReference type="ARBA" id="ARBA00022729"/>
    </source>
</evidence>
<dbReference type="OrthoDB" id="1666796at2759"/>
<dbReference type="FunCoup" id="G8YIV6">
    <property type="interactions" value="32"/>
</dbReference>
<organism evidence="10 12">
    <name type="scientific">Pichia sorbitophila (strain ATCC MYA-4447 / BCRC 22081 / CBS 7064 / NBRC 10061 / NRRL Y-12695)</name>
    <name type="common">Hybrid yeast</name>
    <dbReference type="NCBI Taxonomy" id="559304"/>
    <lineage>
        <taxon>Eukaryota</taxon>
        <taxon>Fungi</taxon>
        <taxon>Dikarya</taxon>
        <taxon>Ascomycota</taxon>
        <taxon>Saccharomycotina</taxon>
        <taxon>Pichiomycetes</taxon>
        <taxon>Debaryomycetaceae</taxon>
        <taxon>Millerozyma</taxon>
    </lineage>
</organism>
<evidence type="ECO:0000256" key="1">
    <source>
        <dbReference type="ARBA" id="ARBA00004141"/>
    </source>
</evidence>
<feature type="transmembrane region" description="Helical" evidence="9">
    <location>
        <begin position="370"/>
        <end position="393"/>
    </location>
</feature>
<comment type="similarity">
    <text evidence="3 9">Belongs to the nonaspanin (TM9SF) (TC 9.A.2) family.</text>
</comment>
<comment type="subcellular location">
    <subcellularLocation>
        <location evidence="2">Golgi apparatus</location>
    </subcellularLocation>
    <subcellularLocation>
        <location evidence="1">Membrane</location>
        <topology evidence="1">Multi-pass membrane protein</topology>
    </subcellularLocation>
</comment>
<keyword evidence="8 9" id="KW-0472">Membrane</keyword>
<evidence type="ECO:0000256" key="3">
    <source>
        <dbReference type="ARBA" id="ARBA00005227"/>
    </source>
</evidence>
<keyword evidence="4 9" id="KW-0812">Transmembrane</keyword>
<name>G8YIV6_PICSO</name>
<evidence type="ECO:0000313" key="12">
    <source>
        <dbReference type="Proteomes" id="UP000005222"/>
    </source>
</evidence>
<feature type="chain" id="PRO_5007362033" description="Transmembrane 9 superfamily member" evidence="9">
    <location>
        <begin position="21"/>
        <end position="657"/>
    </location>
</feature>
<evidence type="ECO:0000256" key="2">
    <source>
        <dbReference type="ARBA" id="ARBA00004555"/>
    </source>
</evidence>
<dbReference type="eggNOG" id="KOG1278">
    <property type="taxonomic scope" value="Eukaryota"/>
</dbReference>
<sequence>MKCAFSFLVALFFSLHVAVGIVFDIAPKHYYSHGDKVDLLVNKVESDATQLPYSYKDLPFVCPQERPLSLSLGEILRGDRLWVSKYDLKFGYDAPCQRLCNVDAKERILSRTDWLIRNGYVVHWSVEGLPGATTFLSPHKNNKYYAAGFPLGFVKDNVSYLYNHVTLVLRYRREDNGLHTIVGFEVYPKSVSDETCPGSSKNYENFPIMIKRNSKGELLPLHQEIPFSYSVYWRQDNSIDYDSRWDMYYDSGSATHHQIRWFSLLNCLTLVFLFSLIVAILLLRVLKSDIKSKNDVLPSHELDNNMNSWKALSNEVLKRPKQPFVLSLLVASGFQLCMASIGVMFTIAMGKNIIVSRFVLSSIVLHNQGAFFSLSLLFFIISAILPSFTGLILHKVFNNIYLNSEYDAKKTTSLSIIYSGFLPTLILSTMLFLNFFVWAKEASTALPFGTIILFITILFLIIIPLGMLGGYYGNRYKFNEKSFLLSRSGERTEYKTEVRKPLKYNSWILNPFYSTVAFGLVPFGIAYVELLFIFNSVWLEKTSFYYMYGFLLATLAMLIVIIAESTIIATYISLSYYQNPHWQWLSFRVGASVGLYIFLYAIYYFIVYLDIHDFISGLLYFSHMALACGLISLSFGSVSVFTGILFIRKIYDATKAD</sequence>
<feature type="transmembrane region" description="Helical" evidence="9">
    <location>
        <begin position="261"/>
        <end position="283"/>
    </location>
</feature>
<feature type="transmembrane region" description="Helical" evidence="9">
    <location>
        <begin position="324"/>
        <end position="350"/>
    </location>
</feature>
<dbReference type="STRING" id="559304.G8YIV6"/>
<dbReference type="GO" id="GO:0016020">
    <property type="term" value="C:membrane"/>
    <property type="evidence" value="ECO:0007669"/>
    <property type="project" value="UniProtKB-SubCell"/>
</dbReference>
<evidence type="ECO:0000313" key="11">
    <source>
        <dbReference type="EMBL" id="CCE81016.1"/>
    </source>
</evidence>
<dbReference type="GO" id="GO:0072657">
    <property type="term" value="P:protein localization to membrane"/>
    <property type="evidence" value="ECO:0007669"/>
    <property type="project" value="TreeGrafter"/>
</dbReference>